<accession>A0A645IG15</accession>
<sequence>MAMAFDRHITRVQLYTHVCAAGDHDILFEAVDALGKIGVQRRFILAERAHVKIPYRIDRQAVRKQRIQIEPLLVKIFT</sequence>
<comment type="caution">
    <text evidence="1">The sequence shown here is derived from an EMBL/GenBank/DDBJ whole genome shotgun (WGS) entry which is preliminary data.</text>
</comment>
<proteinExistence type="predicted"/>
<dbReference type="AlphaFoldDB" id="A0A645IG15"/>
<gene>
    <name evidence="1" type="ORF">SDC9_197040</name>
</gene>
<dbReference type="EMBL" id="VSSQ01112663">
    <property type="protein sequence ID" value="MPN49419.1"/>
    <property type="molecule type" value="Genomic_DNA"/>
</dbReference>
<evidence type="ECO:0000313" key="1">
    <source>
        <dbReference type="EMBL" id="MPN49419.1"/>
    </source>
</evidence>
<organism evidence="1">
    <name type="scientific">bioreactor metagenome</name>
    <dbReference type="NCBI Taxonomy" id="1076179"/>
    <lineage>
        <taxon>unclassified sequences</taxon>
        <taxon>metagenomes</taxon>
        <taxon>ecological metagenomes</taxon>
    </lineage>
</organism>
<protein>
    <submittedName>
        <fullName evidence="1">Uncharacterized protein</fullName>
    </submittedName>
</protein>
<reference evidence="1" key="1">
    <citation type="submission" date="2019-08" db="EMBL/GenBank/DDBJ databases">
        <authorList>
            <person name="Kucharzyk K."/>
            <person name="Murdoch R.W."/>
            <person name="Higgins S."/>
            <person name="Loffler F."/>
        </authorList>
    </citation>
    <scope>NUCLEOTIDE SEQUENCE</scope>
</reference>
<name>A0A645IG15_9ZZZZ</name>